<protein>
    <recommendedName>
        <fullName evidence="5">TNFR-Cys domain-containing protein</fullName>
    </recommendedName>
</protein>
<feature type="compositionally biased region" description="Low complexity" evidence="1">
    <location>
        <begin position="149"/>
        <end position="163"/>
    </location>
</feature>
<organism evidence="3 4">
    <name type="scientific">Aureococcus anophagefferens</name>
    <name type="common">Harmful bloom alga</name>
    <dbReference type="NCBI Taxonomy" id="44056"/>
    <lineage>
        <taxon>Eukaryota</taxon>
        <taxon>Sar</taxon>
        <taxon>Stramenopiles</taxon>
        <taxon>Ochrophyta</taxon>
        <taxon>Pelagophyceae</taxon>
        <taxon>Pelagomonadales</taxon>
        <taxon>Pelagomonadaceae</taxon>
        <taxon>Aureococcus</taxon>
    </lineage>
</organism>
<proteinExistence type="predicted"/>
<feature type="chain" id="PRO_5045207202" description="TNFR-Cys domain-containing protein" evidence="2">
    <location>
        <begin position="21"/>
        <end position="257"/>
    </location>
</feature>
<dbReference type="EMBL" id="JBBJCI010000297">
    <property type="protein sequence ID" value="KAK7235133.1"/>
    <property type="molecule type" value="Genomic_DNA"/>
</dbReference>
<comment type="caution">
    <text evidence="3">The sequence shown here is derived from an EMBL/GenBank/DDBJ whole genome shotgun (WGS) entry which is preliminary data.</text>
</comment>
<dbReference type="SUPFAM" id="SSF57184">
    <property type="entry name" value="Growth factor receptor domain"/>
    <property type="match status" value="1"/>
</dbReference>
<feature type="region of interest" description="Disordered" evidence="1">
    <location>
        <begin position="144"/>
        <end position="163"/>
    </location>
</feature>
<dbReference type="InterPro" id="IPR009030">
    <property type="entry name" value="Growth_fac_rcpt_cys_sf"/>
</dbReference>
<accession>A0ABR1FPJ4</accession>
<evidence type="ECO:0000313" key="4">
    <source>
        <dbReference type="Proteomes" id="UP001363151"/>
    </source>
</evidence>
<evidence type="ECO:0000256" key="2">
    <source>
        <dbReference type="SAM" id="SignalP"/>
    </source>
</evidence>
<gene>
    <name evidence="3" type="ORF">SO694_00143050</name>
</gene>
<name>A0ABR1FPJ4_AURAN</name>
<sequence>MKRNALLLLALAVVAKAGSSGAVSAGGDSFDSACTDSTTWHKKGDDEKNCAWVGKKAAKRCTAKVKSEDGVLASGWKKSKSCAWVGKSPAKRCDKESKSKVLASDACPVACDACPTWAEVIAELEAANAALEGKVAELEAKLEAPTPAPTVDPTASPMTAPTATPTAAPMAFTCAADEYFDGCSECPNGYTCDGVTKTCAVNKYVDNNECLECPASAKCDGVNACDDVNKYVDENNECLECPTGFATASTRRSLRRT</sequence>
<keyword evidence="2" id="KW-0732">Signal</keyword>
<feature type="signal peptide" evidence="2">
    <location>
        <begin position="1"/>
        <end position="20"/>
    </location>
</feature>
<reference evidence="3 4" key="1">
    <citation type="submission" date="2024-03" db="EMBL/GenBank/DDBJ databases">
        <title>Aureococcus anophagefferens CCMP1851 and Kratosvirus quantuckense: Draft genome of a second virus-susceptible host strain in the model system.</title>
        <authorList>
            <person name="Chase E."/>
            <person name="Truchon A.R."/>
            <person name="Schepens W."/>
            <person name="Wilhelm S.W."/>
        </authorList>
    </citation>
    <scope>NUCLEOTIDE SEQUENCE [LARGE SCALE GENOMIC DNA]</scope>
    <source>
        <strain evidence="3 4">CCMP1851</strain>
    </source>
</reference>
<keyword evidence="4" id="KW-1185">Reference proteome</keyword>
<evidence type="ECO:0000256" key="1">
    <source>
        <dbReference type="SAM" id="MobiDB-lite"/>
    </source>
</evidence>
<dbReference type="Proteomes" id="UP001363151">
    <property type="component" value="Unassembled WGS sequence"/>
</dbReference>
<evidence type="ECO:0000313" key="3">
    <source>
        <dbReference type="EMBL" id="KAK7235133.1"/>
    </source>
</evidence>
<evidence type="ECO:0008006" key="5">
    <source>
        <dbReference type="Google" id="ProtNLM"/>
    </source>
</evidence>